<evidence type="ECO:0000259" key="1">
    <source>
        <dbReference type="Pfam" id="PF13577"/>
    </source>
</evidence>
<proteinExistence type="predicted"/>
<name>A0A918ND91_9ACTN</name>
<dbReference type="SUPFAM" id="SSF54427">
    <property type="entry name" value="NTF2-like"/>
    <property type="match status" value="1"/>
</dbReference>
<feature type="domain" description="SnoaL-like" evidence="1">
    <location>
        <begin position="5"/>
        <end position="135"/>
    </location>
</feature>
<evidence type="ECO:0000313" key="3">
    <source>
        <dbReference type="Proteomes" id="UP000619244"/>
    </source>
</evidence>
<dbReference type="AlphaFoldDB" id="A0A918ND91"/>
<protein>
    <recommendedName>
        <fullName evidence="1">SnoaL-like domain-containing protein</fullName>
    </recommendedName>
</protein>
<dbReference type="Pfam" id="PF13577">
    <property type="entry name" value="SnoaL_4"/>
    <property type="match status" value="1"/>
</dbReference>
<evidence type="ECO:0000313" key="2">
    <source>
        <dbReference type="EMBL" id="GGX59002.1"/>
    </source>
</evidence>
<keyword evidence="3" id="KW-1185">Reference proteome</keyword>
<gene>
    <name evidence="2" type="ORF">GCM10010358_11510</name>
</gene>
<dbReference type="EMBL" id="BMVU01000003">
    <property type="protein sequence ID" value="GGX59002.1"/>
    <property type="molecule type" value="Genomic_DNA"/>
</dbReference>
<reference evidence="2" key="1">
    <citation type="journal article" date="2014" name="Int. J. Syst. Evol. Microbiol.">
        <title>Complete genome sequence of Corynebacterium casei LMG S-19264T (=DSM 44701T), isolated from a smear-ripened cheese.</title>
        <authorList>
            <consortium name="US DOE Joint Genome Institute (JGI-PGF)"/>
            <person name="Walter F."/>
            <person name="Albersmeier A."/>
            <person name="Kalinowski J."/>
            <person name="Ruckert C."/>
        </authorList>
    </citation>
    <scope>NUCLEOTIDE SEQUENCE</scope>
    <source>
        <strain evidence="2">JCM 4790</strain>
    </source>
</reference>
<sequence length="153" mass="17034">MTSRTDHAEIGVLVDRFFHALDEREFAAGWALDFVTDDVRMETPLGTSRGAAAVRSTEEALERYDRTQHIASGILTDAEAGAERATVSWNALMTHVHREATLSERGADADPLFVVGGRFEADLRRTPRGWRFSRVEVRPTWTKGEPPPGVDAR</sequence>
<dbReference type="InterPro" id="IPR037401">
    <property type="entry name" value="SnoaL-like"/>
</dbReference>
<dbReference type="Gene3D" id="3.10.450.50">
    <property type="match status" value="1"/>
</dbReference>
<reference evidence="2" key="2">
    <citation type="submission" date="2020-09" db="EMBL/GenBank/DDBJ databases">
        <authorList>
            <person name="Sun Q."/>
            <person name="Ohkuma M."/>
        </authorList>
    </citation>
    <scope>NUCLEOTIDE SEQUENCE</scope>
    <source>
        <strain evidence="2">JCM 4790</strain>
    </source>
</reference>
<accession>A0A918ND91</accession>
<dbReference type="InterPro" id="IPR032710">
    <property type="entry name" value="NTF2-like_dom_sf"/>
</dbReference>
<comment type="caution">
    <text evidence="2">The sequence shown here is derived from an EMBL/GenBank/DDBJ whole genome shotgun (WGS) entry which is preliminary data.</text>
</comment>
<dbReference type="RefSeq" id="WP_190189068.1">
    <property type="nucleotide sequence ID" value="NZ_BMVU01000003.1"/>
</dbReference>
<dbReference type="Proteomes" id="UP000619244">
    <property type="component" value="Unassembled WGS sequence"/>
</dbReference>
<organism evidence="2 3">
    <name type="scientific">Streptomyces minutiscleroticus</name>
    <dbReference type="NCBI Taxonomy" id="68238"/>
    <lineage>
        <taxon>Bacteria</taxon>
        <taxon>Bacillati</taxon>
        <taxon>Actinomycetota</taxon>
        <taxon>Actinomycetes</taxon>
        <taxon>Kitasatosporales</taxon>
        <taxon>Streptomycetaceae</taxon>
        <taxon>Streptomyces</taxon>
    </lineage>
</organism>